<evidence type="ECO:0000256" key="14">
    <source>
        <dbReference type="ARBA" id="ARBA00034417"/>
    </source>
</evidence>
<dbReference type="GO" id="GO:0016773">
    <property type="term" value="F:phosphotransferase activity, alcohol group as acceptor"/>
    <property type="evidence" value="ECO:0007669"/>
    <property type="project" value="UniProtKB-UniRule"/>
</dbReference>
<dbReference type="NCBIfam" id="NF002475">
    <property type="entry name" value="PRK01723.1"/>
    <property type="match status" value="1"/>
</dbReference>
<keyword evidence="7 15" id="KW-0808">Transferase</keyword>
<dbReference type="EMBL" id="JAESVN010000001">
    <property type="protein sequence ID" value="MBL4916425.1"/>
    <property type="molecule type" value="Genomic_DNA"/>
</dbReference>
<evidence type="ECO:0000256" key="6">
    <source>
        <dbReference type="ARBA" id="ARBA00022519"/>
    </source>
</evidence>
<evidence type="ECO:0000256" key="5">
    <source>
        <dbReference type="ARBA" id="ARBA00022475"/>
    </source>
</evidence>
<organism evidence="16 17">
    <name type="scientific">Szabonella alba</name>
    <dbReference type="NCBI Taxonomy" id="2804194"/>
    <lineage>
        <taxon>Bacteria</taxon>
        <taxon>Pseudomonadati</taxon>
        <taxon>Pseudomonadota</taxon>
        <taxon>Alphaproteobacteria</taxon>
        <taxon>Rhodobacterales</taxon>
        <taxon>Paracoccaceae</taxon>
        <taxon>Szabonella</taxon>
    </lineage>
</organism>
<keyword evidence="6 15" id="KW-0997">Cell inner membrane</keyword>
<comment type="caution">
    <text evidence="16">The sequence shown here is derived from an EMBL/GenBank/DDBJ whole genome shotgun (WGS) entry which is preliminary data.</text>
</comment>
<evidence type="ECO:0000256" key="15">
    <source>
        <dbReference type="HAMAP-Rule" id="MF_00521"/>
    </source>
</evidence>
<comment type="pathway">
    <text evidence="2 15">Bacterial outer membrane biogenesis; LPS core biosynthesis.</text>
</comment>
<dbReference type="EC" id="2.7.1.166" evidence="4 15"/>
<evidence type="ECO:0000256" key="3">
    <source>
        <dbReference type="ARBA" id="ARBA00010327"/>
    </source>
</evidence>
<keyword evidence="11 15" id="KW-0448">Lipopolysaccharide biosynthesis</keyword>
<comment type="catalytic activity">
    <reaction evidence="14 15">
        <text>an alpha-Kdo-(2-&gt;6)-lipid IVA + ATP = a 4-O-phospho-alpha-Kdo-(2-&gt;6)-lipid IVA + ADP + H(+)</text>
        <dbReference type="Rhea" id="RHEA:74271"/>
        <dbReference type="ChEBI" id="CHEBI:15378"/>
        <dbReference type="ChEBI" id="CHEBI:30616"/>
        <dbReference type="ChEBI" id="CHEBI:176428"/>
        <dbReference type="ChEBI" id="CHEBI:193140"/>
        <dbReference type="ChEBI" id="CHEBI:456216"/>
        <dbReference type="EC" id="2.7.1.166"/>
    </reaction>
</comment>
<feature type="active site" evidence="15">
    <location>
        <position position="170"/>
    </location>
</feature>
<dbReference type="Gene3D" id="1.10.510.10">
    <property type="entry name" value="Transferase(Phosphotransferase) domain 1"/>
    <property type="match status" value="1"/>
</dbReference>
<evidence type="ECO:0000313" key="16">
    <source>
        <dbReference type="EMBL" id="MBL4916425.1"/>
    </source>
</evidence>
<evidence type="ECO:0000256" key="8">
    <source>
        <dbReference type="ARBA" id="ARBA00022741"/>
    </source>
</evidence>
<sequence length="242" mass="27087">MPVRLGKTTHGGAVLWYDADLLDGMDRGLFDPVHLRRTGALLGQSQGRNAAYFLRHAGLELVLRHFWRGGLVGRINPDLFLRVPVARSRAMREFLLLDWMREQGLSVPRPVAAGFSPAGPFYRADILTERIPDSRTMADCLSEAPLPPEIWGAVGDMVGRMHRLGVHHSDLNCRNILLTGDGAVWLIDFDKCDRRAPGDWVAANLARLKRSFEKEKRKVPGLHWDDAVWQALCEGHAKALAD</sequence>
<keyword evidence="8 15" id="KW-0547">Nucleotide-binding</keyword>
<reference evidence="16" key="1">
    <citation type="submission" date="2021-01" db="EMBL/GenBank/DDBJ databases">
        <title>Tabrizicola alba sp. nov. a motile alkaliphilic bacterium isolated from a soda lake.</title>
        <authorList>
            <person name="Szuroczki S."/>
            <person name="Abbaszade G."/>
            <person name="Schumann P."/>
            <person name="Toth E."/>
        </authorList>
    </citation>
    <scope>NUCLEOTIDE SEQUENCE</scope>
    <source>
        <strain evidence="16">DMG-N-6</strain>
    </source>
</reference>
<comment type="subcellular location">
    <subcellularLocation>
        <location evidence="1 15">Cell inner membrane</location>
        <topology evidence="1 15">Peripheral membrane protein</topology>
        <orientation evidence="1 15">Cytoplasmic side</orientation>
    </subcellularLocation>
</comment>
<dbReference type="Proteomes" id="UP000648908">
    <property type="component" value="Unassembled WGS sequence"/>
</dbReference>
<dbReference type="InterPro" id="IPR022826">
    <property type="entry name" value="KDO_kinase"/>
</dbReference>
<dbReference type="GO" id="GO:0016301">
    <property type="term" value="F:kinase activity"/>
    <property type="evidence" value="ECO:0007669"/>
    <property type="project" value="UniProtKB-KW"/>
</dbReference>
<protein>
    <recommendedName>
        <fullName evidence="13 15">3-deoxy-D-manno-octulosonic acid kinase</fullName>
        <shortName evidence="15">Kdo kinase</shortName>
        <ecNumber evidence="4 15">2.7.1.166</ecNumber>
    </recommendedName>
</protein>
<dbReference type="Pfam" id="PF06293">
    <property type="entry name" value="Kdo"/>
    <property type="match status" value="1"/>
</dbReference>
<evidence type="ECO:0000256" key="7">
    <source>
        <dbReference type="ARBA" id="ARBA00022679"/>
    </source>
</evidence>
<evidence type="ECO:0000256" key="13">
    <source>
        <dbReference type="ARBA" id="ARBA00029511"/>
    </source>
</evidence>
<comment type="similarity">
    <text evidence="3 15">Belongs to the protein kinase superfamily. KdkA/RfaP family.</text>
</comment>
<evidence type="ECO:0000256" key="1">
    <source>
        <dbReference type="ARBA" id="ARBA00004515"/>
    </source>
</evidence>
<evidence type="ECO:0000256" key="9">
    <source>
        <dbReference type="ARBA" id="ARBA00022777"/>
    </source>
</evidence>
<evidence type="ECO:0000256" key="2">
    <source>
        <dbReference type="ARBA" id="ARBA00004713"/>
    </source>
</evidence>
<keyword evidence="10 15" id="KW-0067">ATP-binding</keyword>
<comment type="function">
    <text evidence="15">Catalyzes the ATP-dependent phosphorylation of the 3-deoxy-D-manno-octulosonic acid (Kdo) residue in Kdo-lipid IV(A) at the 4-OH position.</text>
</comment>
<evidence type="ECO:0000256" key="11">
    <source>
        <dbReference type="ARBA" id="ARBA00022985"/>
    </source>
</evidence>
<dbReference type="InterPro" id="IPR011009">
    <property type="entry name" value="Kinase-like_dom_sf"/>
</dbReference>
<evidence type="ECO:0000256" key="12">
    <source>
        <dbReference type="ARBA" id="ARBA00023136"/>
    </source>
</evidence>
<name>A0A8K0XYU3_9RHOB</name>
<dbReference type="GO" id="GO:0005524">
    <property type="term" value="F:ATP binding"/>
    <property type="evidence" value="ECO:0007669"/>
    <property type="project" value="UniProtKB-UniRule"/>
</dbReference>
<keyword evidence="5 15" id="KW-1003">Cell membrane</keyword>
<keyword evidence="12 15" id="KW-0472">Membrane</keyword>
<dbReference type="GO" id="GO:0009244">
    <property type="term" value="P:lipopolysaccharide core region biosynthetic process"/>
    <property type="evidence" value="ECO:0007669"/>
    <property type="project" value="UniProtKB-UniRule"/>
</dbReference>
<dbReference type="SUPFAM" id="SSF56112">
    <property type="entry name" value="Protein kinase-like (PK-like)"/>
    <property type="match status" value="1"/>
</dbReference>
<gene>
    <name evidence="15" type="primary">kdkA</name>
    <name evidence="16" type="ORF">JL811_04250</name>
</gene>
<evidence type="ECO:0000256" key="10">
    <source>
        <dbReference type="ARBA" id="ARBA00022840"/>
    </source>
</evidence>
<dbReference type="AlphaFoldDB" id="A0A8K0XYU3"/>
<keyword evidence="9 15" id="KW-0418">Kinase</keyword>
<dbReference type="GO" id="GO:0005886">
    <property type="term" value="C:plasma membrane"/>
    <property type="evidence" value="ECO:0007669"/>
    <property type="project" value="UniProtKB-SubCell"/>
</dbReference>
<accession>A0A8K0XYU3</accession>
<proteinExistence type="inferred from homology"/>
<evidence type="ECO:0000313" key="17">
    <source>
        <dbReference type="Proteomes" id="UP000648908"/>
    </source>
</evidence>
<dbReference type="HAMAP" id="MF_00521">
    <property type="entry name" value="KDO_kinase"/>
    <property type="match status" value="1"/>
</dbReference>
<dbReference type="UniPathway" id="UPA00958"/>
<evidence type="ECO:0000256" key="4">
    <source>
        <dbReference type="ARBA" id="ARBA00011988"/>
    </source>
</evidence>
<keyword evidence="17" id="KW-1185">Reference proteome</keyword>